<feature type="binding site" evidence="3">
    <location>
        <position position="291"/>
    </location>
    <ligand>
        <name>phosphoenolpyruvate</name>
        <dbReference type="ChEBI" id="CHEBI:58702"/>
    </ligand>
</feature>
<dbReference type="EMBL" id="JACRJB010000034">
    <property type="protein sequence ID" value="MBI5130208.1"/>
    <property type="molecule type" value="Genomic_DNA"/>
</dbReference>
<feature type="binding site" evidence="3">
    <location>
        <position position="108"/>
    </location>
    <ligand>
        <name>phosphoenolpyruvate</name>
        <dbReference type="ChEBI" id="CHEBI:58702"/>
    </ligand>
</feature>
<proteinExistence type="inferred from homology"/>
<comment type="caution">
    <text evidence="5">The sequence shown here is derived from an EMBL/GenBank/DDBJ whole genome shotgun (WGS) entry which is preliminary data.</text>
</comment>
<keyword evidence="2 4" id="KW-0808">Transferase</keyword>
<feature type="binding site" evidence="3">
    <location>
        <position position="322"/>
    </location>
    <ligand>
        <name>phosphoenolpyruvate</name>
        <dbReference type="ChEBI" id="CHEBI:58702"/>
    </ligand>
</feature>
<dbReference type="Pfam" id="PF01474">
    <property type="entry name" value="DAHP_synth_2"/>
    <property type="match status" value="1"/>
</dbReference>
<comment type="similarity">
    <text evidence="1 4">Belongs to the class-II DAHP synthase family.</text>
</comment>
<feature type="binding site" evidence="3">
    <location>
        <position position="426"/>
    </location>
    <ligand>
        <name>Mn(2+)</name>
        <dbReference type="ChEBI" id="CHEBI:29035"/>
    </ligand>
</feature>
<dbReference type="GO" id="GO:0003849">
    <property type="term" value="F:3-deoxy-7-phosphoheptulonate synthase activity"/>
    <property type="evidence" value="ECO:0007669"/>
    <property type="project" value="UniProtKB-EC"/>
</dbReference>
<name>A0A933W2E2_RHOPL</name>
<dbReference type="InterPro" id="IPR013785">
    <property type="entry name" value="Aldolase_TIM"/>
</dbReference>
<dbReference type="PANTHER" id="PTHR21337:SF0">
    <property type="entry name" value="PHOSPHO-2-DEHYDRO-3-DEOXYHEPTONATE ALDOLASE"/>
    <property type="match status" value="1"/>
</dbReference>
<keyword evidence="3" id="KW-0104">Cadmium</keyword>
<dbReference type="PANTHER" id="PTHR21337">
    <property type="entry name" value="PHOSPHO-2-DEHYDRO-3-DEOXYHEPTONATE ALDOLASE 1, 2"/>
    <property type="match status" value="1"/>
</dbReference>
<sequence length="462" mass="50462">MSERWTPDSWRSKPVQQMPDYPDAKALADVEAQLSSFPPLVFAGEARNLKKQLASVAAGEAFLLQGGDCAESFAEHGANNIRDLFRVFLQMAIVLTYAGASPVVKVGRIAGQFAKPRSAPVEKRDGVELPSYRGDIVNDIAFTEAARVPDPRRQLEAYRQSAATLNLLRAFAKGGYASVENVHRWMLQSVSDSPQSKAYADLADRVSGALDFMRACGLTFAVDSSLGTTDFYTSHEALLLGYEQAMTRVDSTTGDWYATSGHMLWIGDRTRQLDHAHVEYFRGIKNPIGLKCGPSLKTDELLKLIDVLNPENEAGRLTLIGRFGADKVADSLPGMIRAVQREGRKVVWSCDPMHGNTITSNSGYKTRPFDRILSEVRSFFTIHAAEGSHAGGVHLEMTGQNVTECIGGARAITDEDLNNRYHTACDPRLNAEQSIDMAFLIADLLKQGRAGKVSPLPVAAGL</sequence>
<comment type="catalytic activity">
    <reaction evidence="4">
        <text>D-erythrose 4-phosphate + phosphoenolpyruvate + H2O = 7-phospho-2-dehydro-3-deoxy-D-arabino-heptonate + phosphate</text>
        <dbReference type="Rhea" id="RHEA:14717"/>
        <dbReference type="ChEBI" id="CHEBI:15377"/>
        <dbReference type="ChEBI" id="CHEBI:16897"/>
        <dbReference type="ChEBI" id="CHEBI:43474"/>
        <dbReference type="ChEBI" id="CHEBI:58394"/>
        <dbReference type="ChEBI" id="CHEBI:58702"/>
        <dbReference type="EC" id="2.5.1.54"/>
    </reaction>
</comment>
<feature type="binding site" evidence="3">
    <location>
        <position position="354"/>
    </location>
    <ligand>
        <name>Mn(2+)</name>
        <dbReference type="ChEBI" id="CHEBI:29035"/>
    </ligand>
</feature>
<dbReference type="AlphaFoldDB" id="A0A933W2E2"/>
<dbReference type="InterPro" id="IPR002480">
    <property type="entry name" value="DAHP_synth_2"/>
</dbReference>
<keyword evidence="3" id="KW-0170">Cobalt</keyword>
<organism evidence="5 6">
    <name type="scientific">Rhodopseudomonas palustris</name>
    <dbReference type="NCBI Taxonomy" id="1076"/>
    <lineage>
        <taxon>Bacteria</taxon>
        <taxon>Pseudomonadati</taxon>
        <taxon>Pseudomonadota</taxon>
        <taxon>Alphaproteobacteria</taxon>
        <taxon>Hyphomicrobiales</taxon>
        <taxon>Nitrobacteraceae</taxon>
        <taxon>Rhodopseudomonas</taxon>
    </lineage>
</organism>
<dbReference type="GO" id="GO:0009073">
    <property type="term" value="P:aromatic amino acid family biosynthetic process"/>
    <property type="evidence" value="ECO:0007669"/>
    <property type="project" value="InterPro"/>
</dbReference>
<evidence type="ECO:0000256" key="2">
    <source>
        <dbReference type="ARBA" id="ARBA00022679"/>
    </source>
</evidence>
<dbReference type="EC" id="2.5.1.54" evidence="4"/>
<protein>
    <recommendedName>
        <fullName evidence="4">Phospho-2-dehydro-3-deoxyheptonate aldolase</fullName>
        <ecNumber evidence="4">2.5.1.54</ecNumber>
    </recommendedName>
</protein>
<reference evidence="5" key="1">
    <citation type="submission" date="2020-07" db="EMBL/GenBank/DDBJ databases">
        <title>Huge and variable diversity of episymbiotic CPR bacteria and DPANN archaea in groundwater ecosystems.</title>
        <authorList>
            <person name="He C.Y."/>
            <person name="Keren R."/>
            <person name="Whittaker M."/>
            <person name="Farag I.F."/>
            <person name="Doudna J."/>
            <person name="Cate J.H.D."/>
            <person name="Banfield J.F."/>
        </authorList>
    </citation>
    <scope>NUCLEOTIDE SEQUENCE</scope>
    <source>
        <strain evidence="5">NC_groundwater_1818_Pr3_B-0.1um_66_35</strain>
    </source>
</reference>
<evidence type="ECO:0000256" key="1">
    <source>
        <dbReference type="ARBA" id="ARBA00008911"/>
    </source>
</evidence>
<evidence type="ECO:0000313" key="6">
    <source>
        <dbReference type="Proteomes" id="UP000782519"/>
    </source>
</evidence>
<dbReference type="NCBIfam" id="TIGR01358">
    <property type="entry name" value="DAHP_synth_II"/>
    <property type="match status" value="1"/>
</dbReference>
<feature type="binding site" evidence="3">
    <location>
        <position position="396"/>
    </location>
    <ligand>
        <name>Mn(2+)</name>
        <dbReference type="ChEBI" id="CHEBI:29035"/>
    </ligand>
</feature>
<evidence type="ECO:0000256" key="4">
    <source>
        <dbReference type="RuleBase" id="RU363071"/>
    </source>
</evidence>
<comment type="cofactor">
    <cofactor evidence="3">
        <name>Mn(2+)</name>
        <dbReference type="ChEBI" id="CHEBI:29035"/>
    </cofactor>
    <cofactor evidence="3">
        <name>Co(2+)</name>
        <dbReference type="ChEBI" id="CHEBI:48828"/>
    </cofactor>
    <cofactor evidence="3">
        <name>Cd(2+)</name>
        <dbReference type="ChEBI" id="CHEBI:48775"/>
    </cofactor>
    <text evidence="3">Binds 1 divalent cation per subunit. The enzyme is active with manganese, cobalt or cadmium ions.</text>
</comment>
<evidence type="ECO:0000313" key="5">
    <source>
        <dbReference type="EMBL" id="MBI5130208.1"/>
    </source>
</evidence>
<keyword evidence="3" id="KW-0464">Manganese</keyword>
<dbReference type="Proteomes" id="UP000782519">
    <property type="component" value="Unassembled WGS sequence"/>
</dbReference>
<evidence type="ECO:0000256" key="3">
    <source>
        <dbReference type="PIRSR" id="PIRSR602480-1"/>
    </source>
</evidence>
<gene>
    <name evidence="5" type="ORF">HZA66_12265</name>
</gene>
<feature type="binding site" evidence="3">
    <location>
        <position position="69"/>
    </location>
    <ligand>
        <name>Mn(2+)</name>
        <dbReference type="ChEBI" id="CHEBI:29035"/>
    </ligand>
</feature>
<dbReference type="SUPFAM" id="SSF51569">
    <property type="entry name" value="Aldolase"/>
    <property type="match status" value="1"/>
</dbReference>
<accession>A0A933W2E2</accession>
<dbReference type="Gene3D" id="3.20.20.70">
    <property type="entry name" value="Aldolase class I"/>
    <property type="match status" value="1"/>
</dbReference>